<dbReference type="InterPro" id="IPR039422">
    <property type="entry name" value="MarR/SlyA-like"/>
</dbReference>
<dbReference type="PANTHER" id="PTHR33164:SF99">
    <property type="entry name" value="MARR FAMILY REGULATORY PROTEIN"/>
    <property type="match status" value="1"/>
</dbReference>
<keyword evidence="6" id="KW-1185">Reference proteome</keyword>
<evidence type="ECO:0000313" key="6">
    <source>
        <dbReference type="Proteomes" id="UP001595816"/>
    </source>
</evidence>
<comment type="caution">
    <text evidence="5">The sequence shown here is derived from an EMBL/GenBank/DDBJ whole genome shotgun (WGS) entry which is preliminary data.</text>
</comment>
<keyword evidence="1" id="KW-0805">Transcription regulation</keyword>
<evidence type="ECO:0000256" key="1">
    <source>
        <dbReference type="ARBA" id="ARBA00023015"/>
    </source>
</evidence>
<dbReference type="RefSeq" id="WP_253754922.1">
    <property type="nucleotide sequence ID" value="NZ_JAMZDZ010000001.1"/>
</dbReference>
<dbReference type="PROSITE" id="PS01117">
    <property type="entry name" value="HTH_MARR_1"/>
    <property type="match status" value="1"/>
</dbReference>
<evidence type="ECO:0000313" key="5">
    <source>
        <dbReference type="EMBL" id="MFC4131413.1"/>
    </source>
</evidence>
<evidence type="ECO:0000256" key="3">
    <source>
        <dbReference type="ARBA" id="ARBA00023163"/>
    </source>
</evidence>
<dbReference type="InterPro" id="IPR036390">
    <property type="entry name" value="WH_DNA-bd_sf"/>
</dbReference>
<dbReference type="InterPro" id="IPR023187">
    <property type="entry name" value="Tscrpt_reg_MarR-type_CS"/>
</dbReference>
<dbReference type="PANTHER" id="PTHR33164">
    <property type="entry name" value="TRANSCRIPTIONAL REGULATOR, MARR FAMILY"/>
    <property type="match status" value="1"/>
</dbReference>
<protein>
    <submittedName>
        <fullName evidence="5">MarR family winged helix-turn-helix transcriptional regulator</fullName>
    </submittedName>
</protein>
<dbReference type="EMBL" id="JBHSAY010000006">
    <property type="protein sequence ID" value="MFC4131413.1"/>
    <property type="molecule type" value="Genomic_DNA"/>
</dbReference>
<dbReference type="InterPro" id="IPR000835">
    <property type="entry name" value="HTH_MarR-typ"/>
</dbReference>
<dbReference type="Proteomes" id="UP001595816">
    <property type="component" value="Unassembled WGS sequence"/>
</dbReference>
<evidence type="ECO:0000259" key="4">
    <source>
        <dbReference type="PROSITE" id="PS50995"/>
    </source>
</evidence>
<dbReference type="PROSITE" id="PS50995">
    <property type="entry name" value="HTH_MARR_2"/>
    <property type="match status" value="1"/>
</dbReference>
<keyword evidence="2" id="KW-0238">DNA-binding</keyword>
<gene>
    <name evidence="5" type="ORF">ACFOZ4_12440</name>
</gene>
<organism evidence="5 6">
    <name type="scientific">Hamadaea flava</name>
    <dbReference type="NCBI Taxonomy" id="1742688"/>
    <lineage>
        <taxon>Bacteria</taxon>
        <taxon>Bacillati</taxon>
        <taxon>Actinomycetota</taxon>
        <taxon>Actinomycetes</taxon>
        <taxon>Micromonosporales</taxon>
        <taxon>Micromonosporaceae</taxon>
        <taxon>Hamadaea</taxon>
    </lineage>
</organism>
<dbReference type="Gene3D" id="1.10.10.10">
    <property type="entry name" value="Winged helix-like DNA-binding domain superfamily/Winged helix DNA-binding domain"/>
    <property type="match status" value="1"/>
</dbReference>
<keyword evidence="3" id="KW-0804">Transcription</keyword>
<name>A0ABV8LLE5_9ACTN</name>
<dbReference type="SUPFAM" id="SSF46785">
    <property type="entry name" value="Winged helix' DNA-binding domain"/>
    <property type="match status" value="1"/>
</dbReference>
<dbReference type="Pfam" id="PF01047">
    <property type="entry name" value="MarR"/>
    <property type="match status" value="1"/>
</dbReference>
<feature type="domain" description="HTH marR-type" evidence="4">
    <location>
        <begin position="4"/>
        <end position="134"/>
    </location>
</feature>
<dbReference type="InterPro" id="IPR036388">
    <property type="entry name" value="WH-like_DNA-bd_sf"/>
</dbReference>
<proteinExistence type="predicted"/>
<sequence length="135" mass="15044">MTVTREVVQLMAEIAARFNAGYEDAAGTHQLTAMQAKLLMLVAAEPQPMRRLADEFHCDPSNVTGIADRLERRGLVVREPDPGDRRVKNVALTDAGRHVVDDLRGSLGFAAEPLRSLSEPEREQLRDLLRKMLGR</sequence>
<dbReference type="PRINTS" id="PR00598">
    <property type="entry name" value="HTHMARR"/>
</dbReference>
<dbReference type="SMART" id="SM00347">
    <property type="entry name" value="HTH_MARR"/>
    <property type="match status" value="1"/>
</dbReference>
<evidence type="ECO:0000256" key="2">
    <source>
        <dbReference type="ARBA" id="ARBA00023125"/>
    </source>
</evidence>
<reference evidence="6" key="1">
    <citation type="journal article" date="2019" name="Int. J. Syst. Evol. Microbiol.">
        <title>The Global Catalogue of Microorganisms (GCM) 10K type strain sequencing project: providing services to taxonomists for standard genome sequencing and annotation.</title>
        <authorList>
            <consortium name="The Broad Institute Genomics Platform"/>
            <consortium name="The Broad Institute Genome Sequencing Center for Infectious Disease"/>
            <person name="Wu L."/>
            <person name="Ma J."/>
        </authorList>
    </citation>
    <scope>NUCLEOTIDE SEQUENCE [LARGE SCALE GENOMIC DNA]</scope>
    <source>
        <strain evidence="6">CGMCC 4.7289</strain>
    </source>
</reference>
<accession>A0ABV8LLE5</accession>